<evidence type="ECO:0000313" key="2">
    <source>
        <dbReference type="Proteomes" id="UP000293142"/>
    </source>
</evidence>
<proteinExistence type="predicted"/>
<name>A0A4Q9DL89_9BACL</name>
<dbReference type="OrthoDB" id="1122256at2"/>
<dbReference type="Proteomes" id="UP000293142">
    <property type="component" value="Unassembled WGS sequence"/>
</dbReference>
<protein>
    <submittedName>
        <fullName evidence="1">YhfH family protein</fullName>
    </submittedName>
</protein>
<dbReference type="AlphaFoldDB" id="A0A4Q9DL89"/>
<gene>
    <name evidence="1" type="ORF">EYB31_22570</name>
</gene>
<organism evidence="1 2">
    <name type="scientific">Paenibacillus thalictri</name>
    <dbReference type="NCBI Taxonomy" id="2527873"/>
    <lineage>
        <taxon>Bacteria</taxon>
        <taxon>Bacillati</taxon>
        <taxon>Bacillota</taxon>
        <taxon>Bacilli</taxon>
        <taxon>Bacillales</taxon>
        <taxon>Paenibacillaceae</taxon>
        <taxon>Paenibacillus</taxon>
    </lineage>
</organism>
<accession>A0A4Q9DL89</accession>
<dbReference type="InterPro" id="IPR025432">
    <property type="entry name" value="YhfH-like"/>
</dbReference>
<dbReference type="Pfam" id="PF14149">
    <property type="entry name" value="YhfH"/>
    <property type="match status" value="1"/>
</dbReference>
<sequence length="60" mass="6748">MLQSPVAFLETLEPKCCGTCGEVIEEYADCYHNICYNCTDTTFYALSPVFITLFNPVAEK</sequence>
<dbReference type="RefSeq" id="WP_131015681.1">
    <property type="nucleotide sequence ID" value="NZ_SIRE01000016.1"/>
</dbReference>
<evidence type="ECO:0000313" key="1">
    <source>
        <dbReference type="EMBL" id="TBL75769.1"/>
    </source>
</evidence>
<comment type="caution">
    <text evidence="1">The sequence shown here is derived from an EMBL/GenBank/DDBJ whole genome shotgun (WGS) entry which is preliminary data.</text>
</comment>
<reference evidence="1 2" key="1">
    <citation type="submission" date="2019-02" db="EMBL/GenBank/DDBJ databases">
        <title>Paenibacillus sp. nov., isolated from surface-sterilized tissue of Thalictrum simplex L.</title>
        <authorList>
            <person name="Tuo L."/>
        </authorList>
    </citation>
    <scope>NUCLEOTIDE SEQUENCE [LARGE SCALE GENOMIC DNA]</scope>
    <source>
        <strain evidence="1 2">N2SHLJ1</strain>
    </source>
</reference>
<dbReference type="EMBL" id="SIRE01000016">
    <property type="protein sequence ID" value="TBL75769.1"/>
    <property type="molecule type" value="Genomic_DNA"/>
</dbReference>
<keyword evidence="2" id="KW-1185">Reference proteome</keyword>